<evidence type="ECO:0000313" key="3">
    <source>
        <dbReference type="EMBL" id="NLS14034.1"/>
    </source>
</evidence>
<keyword evidence="4" id="KW-1185">Reference proteome</keyword>
<name>A0A7X8YHT4_9VIBR</name>
<gene>
    <name evidence="3" type="ORF">HGP28_14160</name>
</gene>
<feature type="signal peptide" evidence="1">
    <location>
        <begin position="1"/>
        <end position="24"/>
    </location>
</feature>
<dbReference type="Pfam" id="PF13084">
    <property type="entry name" value="DUF3943"/>
    <property type="match status" value="1"/>
</dbReference>
<dbReference type="RefSeq" id="WP_168837133.1">
    <property type="nucleotide sequence ID" value="NZ_JABAIK010000015.1"/>
</dbReference>
<evidence type="ECO:0000259" key="2">
    <source>
        <dbReference type="Pfam" id="PF13084"/>
    </source>
</evidence>
<dbReference type="Proteomes" id="UP000535589">
    <property type="component" value="Unassembled WGS sequence"/>
</dbReference>
<reference evidence="3 4" key="1">
    <citation type="submission" date="2020-04" db="EMBL/GenBank/DDBJ databases">
        <title>Vibrio sp. SM6, a novel species isolated from seawater.</title>
        <authorList>
            <person name="Wang X."/>
        </authorList>
    </citation>
    <scope>NUCLEOTIDE SEQUENCE [LARGE SCALE GENOMIC DNA]</scope>
    <source>
        <strain evidence="3 4">SM6</strain>
    </source>
</reference>
<dbReference type="EMBL" id="JABAIK010000015">
    <property type="protein sequence ID" value="NLS14034.1"/>
    <property type="molecule type" value="Genomic_DNA"/>
</dbReference>
<feature type="chain" id="PRO_5031118376" evidence="1">
    <location>
        <begin position="25"/>
        <end position="327"/>
    </location>
</feature>
<evidence type="ECO:0000313" key="4">
    <source>
        <dbReference type="Proteomes" id="UP000535589"/>
    </source>
</evidence>
<accession>A0A7X8YHT4</accession>
<sequence>MSAHPLFAKTLSAFGLVASSLSYASSISPSQHIEFSYNSDCRQGLCATYRLHTFEAPQAPSWTQLNLLSEPADYQYVAPNHFINALNAPKNSLNEEAKANRRYLYVSEEKDWQYLKEQTYTILGLSVATVGLMTMLPESITKWDDDARDISNLGSKWKDNVTAGPVWDEDEHFLNYIMHPYFGGVYYTAARHAGYDEFESFLYSATMSTFFWEYGVESFAEIPSWQDLFITPFFGAVVGEMMLDAEQNIVANRGQVWGSERLGSVSLFLLNPVGHIHYWVTDAWDGSAELNFSSTPWFGNQEVAKYALDAGASYDNRFYGVELKVHF</sequence>
<organism evidence="3 4">
    <name type="scientific">Vibrio agarilyticus</name>
    <dbReference type="NCBI Taxonomy" id="2726741"/>
    <lineage>
        <taxon>Bacteria</taxon>
        <taxon>Pseudomonadati</taxon>
        <taxon>Pseudomonadota</taxon>
        <taxon>Gammaproteobacteria</taxon>
        <taxon>Vibrionales</taxon>
        <taxon>Vibrionaceae</taxon>
        <taxon>Vibrio</taxon>
    </lineage>
</organism>
<dbReference type="AlphaFoldDB" id="A0A7X8YHT4"/>
<protein>
    <submittedName>
        <fullName evidence="3">DUF3943 domain-containing protein</fullName>
    </submittedName>
</protein>
<proteinExistence type="predicted"/>
<comment type="caution">
    <text evidence="3">The sequence shown here is derived from an EMBL/GenBank/DDBJ whole genome shotgun (WGS) entry which is preliminary data.</text>
</comment>
<dbReference type="InterPro" id="IPR025079">
    <property type="entry name" value="DUF3943"/>
</dbReference>
<keyword evidence="1" id="KW-0732">Signal</keyword>
<evidence type="ECO:0000256" key="1">
    <source>
        <dbReference type="SAM" id="SignalP"/>
    </source>
</evidence>
<feature type="domain" description="DUF3943" evidence="2">
    <location>
        <begin position="164"/>
        <end position="273"/>
    </location>
</feature>